<dbReference type="CDD" id="cd17324">
    <property type="entry name" value="MFS_NepI_like"/>
    <property type="match status" value="1"/>
</dbReference>
<dbReference type="InterPro" id="IPR011701">
    <property type="entry name" value="MFS"/>
</dbReference>
<feature type="region of interest" description="Disordered" evidence="5">
    <location>
        <begin position="1"/>
        <end position="21"/>
    </location>
</feature>
<evidence type="ECO:0000259" key="7">
    <source>
        <dbReference type="PROSITE" id="PS50850"/>
    </source>
</evidence>
<comment type="subcellular location">
    <subcellularLocation>
        <location evidence="1">Cell membrane</location>
        <topology evidence="1">Multi-pass membrane protein</topology>
    </subcellularLocation>
</comment>
<keyword evidence="2 6" id="KW-0812">Transmembrane</keyword>
<dbReference type="PROSITE" id="PS50850">
    <property type="entry name" value="MFS"/>
    <property type="match status" value="1"/>
</dbReference>
<dbReference type="PANTHER" id="PTHR42910">
    <property type="entry name" value="TRANSPORTER SCO4007-RELATED"/>
    <property type="match status" value="1"/>
</dbReference>
<feature type="domain" description="Major facilitator superfamily (MFS) profile" evidence="7">
    <location>
        <begin position="32"/>
        <end position="410"/>
    </location>
</feature>
<feature type="transmembrane region" description="Helical" evidence="6">
    <location>
        <begin position="186"/>
        <end position="205"/>
    </location>
</feature>
<organism evidence="8 9">
    <name type="scientific">Streptacidiphilus cavernicola</name>
    <dbReference type="NCBI Taxonomy" id="3342716"/>
    <lineage>
        <taxon>Bacteria</taxon>
        <taxon>Bacillati</taxon>
        <taxon>Actinomycetota</taxon>
        <taxon>Actinomycetes</taxon>
        <taxon>Kitasatosporales</taxon>
        <taxon>Streptomycetaceae</taxon>
        <taxon>Streptacidiphilus</taxon>
    </lineage>
</organism>
<comment type="caution">
    <text evidence="8">The sequence shown here is derived from an EMBL/GenBank/DDBJ whole genome shotgun (WGS) entry which is preliminary data.</text>
</comment>
<evidence type="ECO:0000256" key="4">
    <source>
        <dbReference type="ARBA" id="ARBA00023136"/>
    </source>
</evidence>
<evidence type="ECO:0000313" key="9">
    <source>
        <dbReference type="Proteomes" id="UP001592528"/>
    </source>
</evidence>
<evidence type="ECO:0000313" key="8">
    <source>
        <dbReference type="EMBL" id="MFC1406918.1"/>
    </source>
</evidence>
<feature type="transmembrane region" description="Helical" evidence="6">
    <location>
        <begin position="69"/>
        <end position="89"/>
    </location>
</feature>
<dbReference type="Pfam" id="PF07690">
    <property type="entry name" value="MFS_1"/>
    <property type="match status" value="1"/>
</dbReference>
<evidence type="ECO:0000256" key="3">
    <source>
        <dbReference type="ARBA" id="ARBA00022989"/>
    </source>
</evidence>
<proteinExistence type="predicted"/>
<keyword evidence="3 6" id="KW-1133">Transmembrane helix</keyword>
<evidence type="ECO:0000256" key="1">
    <source>
        <dbReference type="ARBA" id="ARBA00004651"/>
    </source>
</evidence>
<feature type="transmembrane region" description="Helical" evidence="6">
    <location>
        <begin position="121"/>
        <end position="143"/>
    </location>
</feature>
<feature type="transmembrane region" description="Helical" evidence="6">
    <location>
        <begin position="297"/>
        <end position="316"/>
    </location>
</feature>
<dbReference type="SUPFAM" id="SSF103473">
    <property type="entry name" value="MFS general substrate transporter"/>
    <property type="match status" value="1"/>
</dbReference>
<keyword evidence="9" id="KW-1185">Reference proteome</keyword>
<feature type="transmembrane region" description="Helical" evidence="6">
    <location>
        <begin position="268"/>
        <end position="290"/>
    </location>
</feature>
<evidence type="ECO:0000256" key="2">
    <source>
        <dbReference type="ARBA" id="ARBA00022692"/>
    </source>
</evidence>
<accession>A0ABV6UZS8</accession>
<feature type="transmembrane region" description="Helical" evidence="6">
    <location>
        <begin position="98"/>
        <end position="115"/>
    </location>
</feature>
<evidence type="ECO:0000256" key="6">
    <source>
        <dbReference type="SAM" id="Phobius"/>
    </source>
</evidence>
<protein>
    <submittedName>
        <fullName evidence="8">MFS transporter</fullName>
    </submittedName>
</protein>
<feature type="transmembrane region" description="Helical" evidence="6">
    <location>
        <begin position="32"/>
        <end position="49"/>
    </location>
</feature>
<feature type="transmembrane region" description="Helical" evidence="6">
    <location>
        <begin position="360"/>
        <end position="378"/>
    </location>
</feature>
<keyword evidence="4 6" id="KW-0472">Membrane</keyword>
<dbReference type="InterPro" id="IPR020846">
    <property type="entry name" value="MFS_dom"/>
</dbReference>
<dbReference type="Gene3D" id="1.20.1250.20">
    <property type="entry name" value="MFS general substrate transporter like domains"/>
    <property type="match status" value="1"/>
</dbReference>
<dbReference type="PANTHER" id="PTHR42910:SF1">
    <property type="entry name" value="MAJOR FACILITATOR SUPERFAMILY (MFS) PROFILE DOMAIN-CONTAINING PROTEIN"/>
    <property type="match status" value="1"/>
</dbReference>
<dbReference type="Proteomes" id="UP001592528">
    <property type="component" value="Unassembled WGS sequence"/>
</dbReference>
<gene>
    <name evidence="8" type="ORF">ACEZDJ_37095</name>
</gene>
<dbReference type="InterPro" id="IPR036259">
    <property type="entry name" value="MFS_trans_sf"/>
</dbReference>
<sequence>MRDTQQDRPAPVTGTPAAQGASELSPARLRRVILVLAIGCGMAVANIYYAQPVLAPIASAFGVSQGSTALVVTLTQLGYALGMVLLLPLGDLLENRALASRTLLVTAAALLAAGLSPDFGFFLAMSVLVGMTSVVAQILVPLAAHLAPERERGKVVGTVMTGLLLGILLARTVSSLIAAAWGWRTIYLVSAVLMVALSVLLLRVLPKRQPDHASTYPQLMLSIGRLVREEPALRRRALCQALMFGAFSCFWTSVSFELIGRHHLGQVGIGLFALVGAAGAAAAPLAGWLGDRGHGRLGSGLALALAVVAMLLAGLWAGNLVLLALAGVLLDLAVQSHQVLSQREIYGLRADARARINTVFMTSVFLGGALATGVSGAVHDSYGWTGVTLLGAALPLVGLAVWVVSTLGQLREARSRG</sequence>
<name>A0ABV6UZS8_9ACTN</name>
<dbReference type="RefSeq" id="WP_084714873.1">
    <property type="nucleotide sequence ID" value="NZ_JBHEZZ010000035.1"/>
</dbReference>
<feature type="transmembrane region" description="Helical" evidence="6">
    <location>
        <begin position="384"/>
        <end position="407"/>
    </location>
</feature>
<dbReference type="EMBL" id="JBHEZZ010000035">
    <property type="protein sequence ID" value="MFC1406918.1"/>
    <property type="molecule type" value="Genomic_DNA"/>
</dbReference>
<feature type="transmembrane region" description="Helical" evidence="6">
    <location>
        <begin position="155"/>
        <end position="180"/>
    </location>
</feature>
<evidence type="ECO:0000256" key="5">
    <source>
        <dbReference type="SAM" id="MobiDB-lite"/>
    </source>
</evidence>
<reference evidence="8 9" key="1">
    <citation type="submission" date="2024-09" db="EMBL/GenBank/DDBJ databases">
        <authorList>
            <person name="Lee S.D."/>
        </authorList>
    </citation>
    <scope>NUCLEOTIDE SEQUENCE [LARGE SCALE GENOMIC DNA]</scope>
    <source>
        <strain evidence="8 9">N1-5</strain>
    </source>
</reference>